<evidence type="ECO:0000256" key="6">
    <source>
        <dbReference type="ARBA" id="ARBA00023163"/>
    </source>
</evidence>
<gene>
    <name evidence="9" type="ORF">C8E03_104103</name>
    <name evidence="10" type="ORF">CG710_010960</name>
</gene>
<dbReference type="InterPro" id="IPR043135">
    <property type="entry name" value="Fur_C"/>
</dbReference>
<dbReference type="InterPro" id="IPR002481">
    <property type="entry name" value="FUR"/>
</dbReference>
<feature type="binding site" evidence="8">
    <location>
        <position position="114"/>
    </location>
    <ligand>
        <name>Fe cation</name>
        <dbReference type="ChEBI" id="CHEBI:24875"/>
    </ligand>
</feature>
<keyword evidence="2" id="KW-0678">Repressor</keyword>
<comment type="cofactor">
    <cofactor evidence="7">
        <name>Zn(2+)</name>
        <dbReference type="ChEBI" id="CHEBI:29105"/>
    </cofactor>
    <text evidence="7">Binds 1 zinc ion per subunit.</text>
</comment>
<feature type="binding site" evidence="8">
    <location>
        <position position="97"/>
    </location>
    <ligand>
        <name>Fe cation</name>
        <dbReference type="ChEBI" id="CHEBI:24875"/>
    </ligand>
</feature>
<keyword evidence="5" id="KW-0238">DNA-binding</keyword>
<dbReference type="RefSeq" id="WP_094377764.1">
    <property type="nucleotide sequence ID" value="NZ_NOKA02000020.1"/>
</dbReference>
<evidence type="ECO:0000313" key="10">
    <source>
        <dbReference type="EMBL" id="RDY31195.1"/>
    </source>
</evidence>
<evidence type="ECO:0000256" key="8">
    <source>
        <dbReference type="PIRSR" id="PIRSR602481-2"/>
    </source>
</evidence>
<dbReference type="GO" id="GO:0003700">
    <property type="term" value="F:DNA-binding transcription factor activity"/>
    <property type="evidence" value="ECO:0007669"/>
    <property type="project" value="InterPro"/>
</dbReference>
<evidence type="ECO:0000256" key="7">
    <source>
        <dbReference type="PIRSR" id="PIRSR602481-1"/>
    </source>
</evidence>
<proteinExistence type="inferred from homology"/>
<dbReference type="GO" id="GO:0045892">
    <property type="term" value="P:negative regulation of DNA-templated transcription"/>
    <property type="evidence" value="ECO:0007669"/>
    <property type="project" value="TreeGrafter"/>
</dbReference>
<feature type="binding site" evidence="7">
    <location>
        <position position="82"/>
    </location>
    <ligand>
        <name>Zn(2+)</name>
        <dbReference type="ChEBI" id="CHEBI:29105"/>
    </ligand>
</feature>
<comment type="similarity">
    <text evidence="1">Belongs to the Fur family.</text>
</comment>
<reference evidence="10 11" key="1">
    <citation type="journal article" date="2017" name="Genome Announc.">
        <title>Draft Genome Sequence of a Sporulating and Motile Strain of Lachnotalea glycerini Isolated from Water in Quebec City, Canada.</title>
        <authorList>
            <person name="Maheux A.F."/>
            <person name="Boudreau D.K."/>
            <person name="Berube E."/>
            <person name="Boissinot M."/>
            <person name="Raymond F."/>
            <person name="Brodeur S."/>
            <person name="Corbeil J."/>
            <person name="Isabel S."/>
            <person name="Omar R.F."/>
            <person name="Bergeron M.G."/>
        </authorList>
    </citation>
    <scope>NUCLEOTIDE SEQUENCE [LARGE SCALE GENOMIC DNA]</scope>
    <source>
        <strain evidence="10 11">CCRI-19302</strain>
    </source>
</reference>
<dbReference type="EMBL" id="QICS01000004">
    <property type="protein sequence ID" value="PXV91095.1"/>
    <property type="molecule type" value="Genomic_DNA"/>
</dbReference>
<evidence type="ECO:0000313" key="12">
    <source>
        <dbReference type="Proteomes" id="UP000247523"/>
    </source>
</evidence>
<dbReference type="CDD" id="cd07153">
    <property type="entry name" value="Fur_like"/>
    <property type="match status" value="1"/>
</dbReference>
<comment type="cofactor">
    <cofactor evidence="8">
        <name>Mn(2+)</name>
        <dbReference type="ChEBI" id="CHEBI:29035"/>
    </cofactor>
    <cofactor evidence="8">
        <name>Fe(2+)</name>
        <dbReference type="ChEBI" id="CHEBI:29033"/>
    </cofactor>
    <text evidence="8">Binds 1 Mn(2+) or Fe(2+) ion per subunit.</text>
</comment>
<evidence type="ECO:0000256" key="5">
    <source>
        <dbReference type="ARBA" id="ARBA00023125"/>
    </source>
</evidence>
<dbReference type="InterPro" id="IPR036388">
    <property type="entry name" value="WH-like_DNA-bd_sf"/>
</dbReference>
<keyword evidence="11" id="KW-1185">Reference proteome</keyword>
<keyword evidence="8" id="KW-0408">Iron</keyword>
<organism evidence="9 12">
    <name type="scientific">Lachnotalea glycerini</name>
    <dbReference type="NCBI Taxonomy" id="1763509"/>
    <lineage>
        <taxon>Bacteria</taxon>
        <taxon>Bacillati</taxon>
        <taxon>Bacillota</taxon>
        <taxon>Clostridia</taxon>
        <taxon>Lachnospirales</taxon>
        <taxon>Lachnospiraceae</taxon>
        <taxon>Lachnotalea</taxon>
    </lineage>
</organism>
<evidence type="ECO:0000256" key="3">
    <source>
        <dbReference type="ARBA" id="ARBA00022833"/>
    </source>
</evidence>
<accession>A0A255IDI8</accession>
<protein>
    <submittedName>
        <fullName evidence="9">Fur family peroxide stress response transcriptional regulator</fullName>
    </submittedName>
    <submittedName>
        <fullName evidence="10">Transcriptional repressor</fullName>
    </submittedName>
</protein>
<keyword evidence="3 7" id="KW-0862">Zinc</keyword>
<keyword evidence="7" id="KW-0479">Metal-binding</keyword>
<dbReference type="OrthoDB" id="8659436at2"/>
<comment type="caution">
    <text evidence="9">The sequence shown here is derived from an EMBL/GenBank/DDBJ whole genome shotgun (WGS) entry which is preliminary data.</text>
</comment>
<reference evidence="9 12" key="2">
    <citation type="submission" date="2018-05" db="EMBL/GenBank/DDBJ databases">
        <title>Genomic Encyclopedia of Type Strains, Phase IV (KMG-IV): sequencing the most valuable type-strain genomes for metagenomic binning, comparative biology and taxonomic classification.</title>
        <authorList>
            <person name="Goeker M."/>
        </authorList>
    </citation>
    <scope>NUCLEOTIDE SEQUENCE [LARGE SCALE GENOMIC DNA]</scope>
    <source>
        <strain evidence="9 12">DSM 28816</strain>
    </source>
</reference>
<dbReference type="SUPFAM" id="SSF46785">
    <property type="entry name" value="Winged helix' DNA-binding domain"/>
    <property type="match status" value="1"/>
</dbReference>
<keyword evidence="4" id="KW-0805">Transcription regulation</keyword>
<evidence type="ECO:0000256" key="4">
    <source>
        <dbReference type="ARBA" id="ARBA00023015"/>
    </source>
</evidence>
<dbReference type="Pfam" id="PF01475">
    <property type="entry name" value="FUR"/>
    <property type="match status" value="1"/>
</dbReference>
<dbReference type="AlphaFoldDB" id="A0A255IDI8"/>
<dbReference type="EMBL" id="NOKA02000020">
    <property type="protein sequence ID" value="RDY31195.1"/>
    <property type="molecule type" value="Genomic_DNA"/>
</dbReference>
<evidence type="ECO:0000256" key="2">
    <source>
        <dbReference type="ARBA" id="ARBA00022491"/>
    </source>
</evidence>
<feature type="binding site" evidence="7">
    <location>
        <position position="122"/>
    </location>
    <ligand>
        <name>Zn(2+)</name>
        <dbReference type="ChEBI" id="CHEBI:29105"/>
    </ligand>
</feature>
<dbReference type="Gene3D" id="1.10.10.10">
    <property type="entry name" value="Winged helix-like DNA-binding domain superfamily/Winged helix DNA-binding domain"/>
    <property type="match status" value="1"/>
</dbReference>
<sequence length="129" mass="14719">MQALKYSRQREAIKEFLLSRTDHPTADTVYTNIRQEFPNISLGTVYRNLSLLADIGEILKISTSEGGDRFDGNTMPHYHFICTKCNSVIDLDLKNMEHINELASVNFNGKIEGHIAHFYGQCEKCISKH</sequence>
<dbReference type="Proteomes" id="UP000247523">
    <property type="component" value="Unassembled WGS sequence"/>
</dbReference>
<evidence type="ECO:0000256" key="1">
    <source>
        <dbReference type="ARBA" id="ARBA00007957"/>
    </source>
</evidence>
<dbReference type="Proteomes" id="UP000216411">
    <property type="component" value="Unassembled WGS sequence"/>
</dbReference>
<dbReference type="GO" id="GO:0000976">
    <property type="term" value="F:transcription cis-regulatory region binding"/>
    <property type="evidence" value="ECO:0007669"/>
    <property type="project" value="TreeGrafter"/>
</dbReference>
<dbReference type="PANTHER" id="PTHR33202:SF8">
    <property type="entry name" value="PEROXIDE-RESPONSIVE REPRESSOR PERR"/>
    <property type="match status" value="1"/>
</dbReference>
<evidence type="ECO:0000313" key="11">
    <source>
        <dbReference type="Proteomes" id="UP000216411"/>
    </source>
</evidence>
<dbReference type="GO" id="GO:1900376">
    <property type="term" value="P:regulation of secondary metabolite biosynthetic process"/>
    <property type="evidence" value="ECO:0007669"/>
    <property type="project" value="TreeGrafter"/>
</dbReference>
<dbReference type="GO" id="GO:0008270">
    <property type="term" value="F:zinc ion binding"/>
    <property type="evidence" value="ECO:0007669"/>
    <property type="project" value="TreeGrafter"/>
</dbReference>
<dbReference type="InterPro" id="IPR036390">
    <property type="entry name" value="WH_DNA-bd_sf"/>
</dbReference>
<reference evidence="10" key="3">
    <citation type="submission" date="2018-07" db="EMBL/GenBank/DDBJ databases">
        <authorList>
            <person name="Quirk P.G."/>
            <person name="Krulwich T.A."/>
        </authorList>
    </citation>
    <scope>NUCLEOTIDE SEQUENCE</scope>
    <source>
        <strain evidence="10">CCRI-19302</strain>
    </source>
</reference>
<feature type="binding site" evidence="7">
    <location>
        <position position="85"/>
    </location>
    <ligand>
        <name>Zn(2+)</name>
        <dbReference type="ChEBI" id="CHEBI:29105"/>
    </ligand>
</feature>
<evidence type="ECO:0000313" key="9">
    <source>
        <dbReference type="EMBL" id="PXV91095.1"/>
    </source>
</evidence>
<dbReference type="Gene3D" id="3.30.1490.190">
    <property type="match status" value="1"/>
</dbReference>
<name>A0A255IDI8_9FIRM</name>
<feature type="binding site" evidence="7">
    <location>
        <position position="125"/>
    </location>
    <ligand>
        <name>Zn(2+)</name>
        <dbReference type="ChEBI" id="CHEBI:29105"/>
    </ligand>
</feature>
<keyword evidence="6" id="KW-0804">Transcription</keyword>
<dbReference type="PANTHER" id="PTHR33202">
    <property type="entry name" value="ZINC UPTAKE REGULATION PROTEIN"/>
    <property type="match status" value="1"/>
</dbReference>